<dbReference type="AlphaFoldDB" id="A0A816S6S0"/>
<organism evidence="5 6">
    <name type="scientific">Rotaria magnacalcarata</name>
    <dbReference type="NCBI Taxonomy" id="392030"/>
    <lineage>
        <taxon>Eukaryota</taxon>
        <taxon>Metazoa</taxon>
        <taxon>Spiralia</taxon>
        <taxon>Gnathifera</taxon>
        <taxon>Rotifera</taxon>
        <taxon>Eurotatoria</taxon>
        <taxon>Bdelloidea</taxon>
        <taxon>Philodinida</taxon>
        <taxon>Philodinidae</taxon>
        <taxon>Rotaria</taxon>
    </lineage>
</organism>
<dbReference type="InterPro" id="IPR020850">
    <property type="entry name" value="GED_dom"/>
</dbReference>
<evidence type="ECO:0000259" key="4">
    <source>
        <dbReference type="PROSITE" id="PS51718"/>
    </source>
</evidence>
<reference evidence="5" key="1">
    <citation type="submission" date="2021-02" db="EMBL/GenBank/DDBJ databases">
        <authorList>
            <person name="Nowell W R."/>
        </authorList>
    </citation>
    <scope>NUCLEOTIDE SEQUENCE</scope>
</reference>
<dbReference type="EMBL" id="CAJNRG010006022">
    <property type="protein sequence ID" value="CAF2081911.1"/>
    <property type="molecule type" value="Genomic_DNA"/>
</dbReference>
<dbReference type="GO" id="GO:0005525">
    <property type="term" value="F:GTP binding"/>
    <property type="evidence" value="ECO:0007669"/>
    <property type="project" value="InterPro"/>
</dbReference>
<proteinExistence type="predicted"/>
<dbReference type="Pfam" id="PF02212">
    <property type="entry name" value="GED"/>
    <property type="match status" value="1"/>
</dbReference>
<dbReference type="SMART" id="SM00053">
    <property type="entry name" value="DYNc"/>
    <property type="match status" value="1"/>
</dbReference>
<dbReference type="Pfam" id="PF00350">
    <property type="entry name" value="Dynamin_N"/>
    <property type="match status" value="1"/>
</dbReference>
<dbReference type="CDD" id="cd08771">
    <property type="entry name" value="DLP_1"/>
    <property type="match status" value="1"/>
</dbReference>
<dbReference type="PROSITE" id="PS51718">
    <property type="entry name" value="G_DYNAMIN_2"/>
    <property type="match status" value="1"/>
</dbReference>
<dbReference type="GO" id="GO:0005874">
    <property type="term" value="C:microtubule"/>
    <property type="evidence" value="ECO:0007669"/>
    <property type="project" value="TreeGrafter"/>
</dbReference>
<evidence type="ECO:0000256" key="1">
    <source>
        <dbReference type="ARBA" id="ARBA00022741"/>
    </source>
</evidence>
<dbReference type="GO" id="GO:0016020">
    <property type="term" value="C:membrane"/>
    <property type="evidence" value="ECO:0007669"/>
    <property type="project" value="TreeGrafter"/>
</dbReference>
<dbReference type="InterPro" id="IPR001401">
    <property type="entry name" value="Dynamin_GTPase"/>
</dbReference>
<dbReference type="SUPFAM" id="SSF52540">
    <property type="entry name" value="P-loop containing nucleoside triphosphate hydrolases"/>
    <property type="match status" value="1"/>
</dbReference>
<dbReference type="InterPro" id="IPR003130">
    <property type="entry name" value="GED"/>
</dbReference>
<gene>
    <name evidence="5" type="ORF">XDN619_LOCUS14931</name>
</gene>
<dbReference type="InterPro" id="IPR045063">
    <property type="entry name" value="Dynamin_N"/>
</dbReference>
<dbReference type="InterPro" id="IPR000375">
    <property type="entry name" value="Dynamin_stalk"/>
</dbReference>
<dbReference type="InterPro" id="IPR022812">
    <property type="entry name" value="Dynamin"/>
</dbReference>
<keyword evidence="2" id="KW-0342">GTP-binding</keyword>
<accession>A0A816S6S0</accession>
<dbReference type="PRINTS" id="PR00195">
    <property type="entry name" value="DYNAMIN"/>
</dbReference>
<keyword evidence="1" id="KW-0547">Nucleotide-binding</keyword>
<dbReference type="PANTHER" id="PTHR11566:SF173">
    <property type="entry name" value="DYNAMIN-RELATED PROTEIN 4C"/>
    <property type="match status" value="1"/>
</dbReference>
<dbReference type="Pfam" id="PF01031">
    <property type="entry name" value="Dynamin_M"/>
    <property type="match status" value="1"/>
</dbReference>
<evidence type="ECO:0000256" key="2">
    <source>
        <dbReference type="ARBA" id="ARBA00023134"/>
    </source>
</evidence>
<dbReference type="GO" id="GO:0008017">
    <property type="term" value="F:microtubule binding"/>
    <property type="evidence" value="ECO:0007669"/>
    <property type="project" value="TreeGrafter"/>
</dbReference>
<dbReference type="InterPro" id="IPR030381">
    <property type="entry name" value="G_DYNAMIN_dom"/>
</dbReference>
<name>A0A816S6S0_9BILA</name>
<dbReference type="Gene3D" id="1.20.120.1240">
    <property type="entry name" value="Dynamin, middle domain"/>
    <property type="match status" value="1"/>
</dbReference>
<dbReference type="GO" id="GO:0005737">
    <property type="term" value="C:cytoplasm"/>
    <property type="evidence" value="ECO:0007669"/>
    <property type="project" value="TreeGrafter"/>
</dbReference>
<feature type="domain" description="Dynamin-type G" evidence="4">
    <location>
        <begin position="29"/>
        <end position="303"/>
    </location>
</feature>
<feature type="domain" description="GED" evidence="3">
    <location>
        <begin position="604"/>
        <end position="694"/>
    </location>
</feature>
<evidence type="ECO:0000313" key="6">
    <source>
        <dbReference type="Proteomes" id="UP000663887"/>
    </source>
</evidence>
<dbReference type="Gene3D" id="3.40.50.300">
    <property type="entry name" value="P-loop containing nucleotide triphosphate hydrolases"/>
    <property type="match status" value="1"/>
</dbReference>
<dbReference type="PROSITE" id="PS51388">
    <property type="entry name" value="GED"/>
    <property type="match status" value="1"/>
</dbReference>
<dbReference type="PANTHER" id="PTHR11566">
    <property type="entry name" value="DYNAMIN"/>
    <property type="match status" value="1"/>
</dbReference>
<dbReference type="Proteomes" id="UP000663887">
    <property type="component" value="Unassembled WGS sequence"/>
</dbReference>
<comment type="caution">
    <text evidence="5">The sequence shown here is derived from an EMBL/GenBank/DDBJ whole genome shotgun (WGS) entry which is preliminary data.</text>
</comment>
<evidence type="ECO:0000259" key="3">
    <source>
        <dbReference type="PROSITE" id="PS51388"/>
    </source>
</evidence>
<evidence type="ECO:0000313" key="5">
    <source>
        <dbReference type="EMBL" id="CAF2081911.1"/>
    </source>
</evidence>
<dbReference type="InterPro" id="IPR027417">
    <property type="entry name" value="P-loop_NTPase"/>
</dbReference>
<dbReference type="GO" id="GO:0003924">
    <property type="term" value="F:GTPase activity"/>
    <property type="evidence" value="ECO:0007669"/>
    <property type="project" value="InterPro"/>
</dbReference>
<sequence>MLGEQLNSSESRGLLLAIDRMREILHGEKVTLPEIVVVGDQSVGKSSVLEAISGIQLPRAQNICTRCPLELRMKTAQDKEYATIRSSVGSTEEVRIDDLTKIADEVTRLTSEIAGKGFDVSPNPIYLTVFKRDILYDLTLIDLPGITRNAVAGQAENIYDQILNLINKYIKPPTAIVLHVIPASVDFTTSESMKLAKVFDQTCQRQLIAASKIDKYDKGIAEKLQGRGLGSMDLQLGCVAVLNRNQDEIDQNISFDTMKQREKQFFIHHKEAFQHLPDEYKGSEQLVQRLATIQQERIRSTFPRVIKDLRKQIAEKKAQLKKIPPSLNTEIECWTFFQSMIDTYRESIHDNVKGEYDQVASTEGIQLLTASTDVESVSENDTDSNIQYDECEEEQLAPDKDDEGHIAYHFYQLQRNFQTEAKNLFADFFSSQYHEIVLREINRTAGVSLPNFPSYQIIVGLFRKELQKFPDCCYVLVEPIHEYMSKCLLELFKQAFNNDYPRLKERLKAIIVKKLSDAKNVVLERVQEMLAMERRVFTLNHYYMDTVNNIKEKNKKKNDERGGINAASPLSFTFGSLGTPSTLVPTNSTSSITYTAVSNEAQAAKDIQIALHAYSKVVEKRMTDNIGQTCYYHFITKCALKMDQFLSSSMPPSQLVQYMREPQKQTYLRNKLTHSIQACEEALQLGLTCNEKRDKRLQTDEEYFKDTWQTIKESARQLKQYHRRNTEYKTLRSFQNNMTTLSSSTTSSINAQVEPAS</sequence>
<protein>
    <submittedName>
        <fullName evidence="5">Uncharacterized protein</fullName>
    </submittedName>
</protein>